<dbReference type="CDD" id="cd16442">
    <property type="entry name" value="BPL"/>
    <property type="match status" value="1"/>
</dbReference>
<dbReference type="GO" id="GO:0004077">
    <property type="term" value="F:biotin--[biotin carboxyl-carrier protein] ligase activity"/>
    <property type="evidence" value="ECO:0007669"/>
    <property type="project" value="InterPro"/>
</dbReference>
<gene>
    <name evidence="3" type="ORF">COS09_00680</name>
</gene>
<keyword evidence="1 3" id="KW-0436">Ligase</keyword>
<dbReference type="Pfam" id="PF03099">
    <property type="entry name" value="BPL_LplA_LipB"/>
    <property type="match status" value="1"/>
</dbReference>
<comment type="caution">
    <text evidence="3">The sequence shown here is derived from an EMBL/GenBank/DDBJ whole genome shotgun (WGS) entry which is preliminary data.</text>
</comment>
<reference evidence="4" key="1">
    <citation type="submission" date="2017-09" db="EMBL/GenBank/DDBJ databases">
        <title>Depth-based differentiation of microbial function through sediment-hosted aquifers and enrichment of novel symbionts in the deep terrestrial subsurface.</title>
        <authorList>
            <person name="Probst A.J."/>
            <person name="Ladd B."/>
            <person name="Jarett J.K."/>
            <person name="Geller-Mcgrath D.E."/>
            <person name="Sieber C.M.K."/>
            <person name="Emerson J.B."/>
            <person name="Anantharaman K."/>
            <person name="Thomas B.C."/>
            <person name="Malmstrom R."/>
            <person name="Stieglmeier M."/>
            <person name="Klingl A."/>
            <person name="Woyke T."/>
            <person name="Ryan C.M."/>
            <person name="Banfield J.F."/>
        </authorList>
    </citation>
    <scope>NUCLEOTIDE SEQUENCE [LARGE SCALE GENOMIC DNA]</scope>
</reference>
<dbReference type="PROSITE" id="PS51733">
    <property type="entry name" value="BPL_LPL_CATALYTIC"/>
    <property type="match status" value="1"/>
</dbReference>
<evidence type="ECO:0000259" key="2">
    <source>
        <dbReference type="PROSITE" id="PS51733"/>
    </source>
</evidence>
<evidence type="ECO:0000256" key="1">
    <source>
        <dbReference type="ARBA" id="ARBA00022598"/>
    </source>
</evidence>
<accession>A0A2M7EBV8</accession>
<dbReference type="PANTHER" id="PTHR12835:SF5">
    <property type="entry name" value="BIOTIN--PROTEIN LIGASE"/>
    <property type="match status" value="1"/>
</dbReference>
<organism evidence="3 4">
    <name type="scientific">Candidatus Nealsonbacteria bacterium CG01_land_8_20_14_3_00_12</name>
    <dbReference type="NCBI Taxonomy" id="1974697"/>
    <lineage>
        <taxon>Bacteria</taxon>
        <taxon>Candidatus Nealsoniibacteriota</taxon>
    </lineage>
</organism>
<dbReference type="EMBL" id="PETJ01000018">
    <property type="protein sequence ID" value="PIV65217.1"/>
    <property type="molecule type" value="Genomic_DNA"/>
</dbReference>
<proteinExistence type="predicted"/>
<dbReference type="NCBIfam" id="TIGR00121">
    <property type="entry name" value="birA_ligase"/>
    <property type="match status" value="1"/>
</dbReference>
<dbReference type="InterPro" id="IPR004143">
    <property type="entry name" value="BPL_LPL_catalytic"/>
</dbReference>
<feature type="domain" description="BPL/LPL catalytic" evidence="2">
    <location>
        <begin position="25"/>
        <end position="197"/>
    </location>
</feature>
<dbReference type="AlphaFoldDB" id="A0A2M7EBV8"/>
<dbReference type="GO" id="GO:0005737">
    <property type="term" value="C:cytoplasm"/>
    <property type="evidence" value="ECO:0007669"/>
    <property type="project" value="TreeGrafter"/>
</dbReference>
<dbReference type="Proteomes" id="UP000230766">
    <property type="component" value="Unassembled WGS sequence"/>
</dbReference>
<dbReference type="InterPro" id="IPR004408">
    <property type="entry name" value="Biotin_CoA_COase_ligase"/>
</dbReference>
<name>A0A2M7EBV8_9BACT</name>
<dbReference type="SUPFAM" id="SSF55681">
    <property type="entry name" value="Class II aaRS and biotin synthetases"/>
    <property type="match status" value="1"/>
</dbReference>
<evidence type="ECO:0000313" key="3">
    <source>
        <dbReference type="EMBL" id="PIV65217.1"/>
    </source>
</evidence>
<sequence>MQNLKTELPKEAKVKMRTKFSSPCKIRNFKILPSTNQKAKELALRGALPWTVIVAEKQTGGYGRKRTAWFSPRGGLYFSIILPRSKIEDLQTLTIISAFIVAKTIKENFSLEPLIKLPNDVLINSRKVCGILTENVIGKEVKSSVIGIGLNTNIEKFPKDLEDSATSLKIELGREVDNKKILEQIVKGLKEQLKTISE</sequence>
<dbReference type="Gene3D" id="3.30.930.10">
    <property type="entry name" value="Bira Bifunctional Protein, Domain 2"/>
    <property type="match status" value="1"/>
</dbReference>
<dbReference type="InterPro" id="IPR045864">
    <property type="entry name" value="aa-tRNA-synth_II/BPL/LPL"/>
</dbReference>
<evidence type="ECO:0000313" key="4">
    <source>
        <dbReference type="Proteomes" id="UP000230766"/>
    </source>
</evidence>
<protein>
    <submittedName>
        <fullName evidence="3">Biotin--[acetyl-CoA-carboxylase] ligase</fullName>
    </submittedName>
</protein>
<dbReference type="PANTHER" id="PTHR12835">
    <property type="entry name" value="BIOTIN PROTEIN LIGASE"/>
    <property type="match status" value="1"/>
</dbReference>